<organism evidence="2 3">
    <name type="scientific">Saguinus oedipus</name>
    <name type="common">Cotton-top tamarin</name>
    <name type="synonym">Oedipomidas oedipus</name>
    <dbReference type="NCBI Taxonomy" id="9490"/>
    <lineage>
        <taxon>Eukaryota</taxon>
        <taxon>Metazoa</taxon>
        <taxon>Chordata</taxon>
        <taxon>Craniata</taxon>
        <taxon>Vertebrata</taxon>
        <taxon>Euteleostomi</taxon>
        <taxon>Mammalia</taxon>
        <taxon>Eutheria</taxon>
        <taxon>Euarchontoglires</taxon>
        <taxon>Primates</taxon>
        <taxon>Haplorrhini</taxon>
        <taxon>Platyrrhini</taxon>
        <taxon>Cebidae</taxon>
        <taxon>Callitrichinae</taxon>
        <taxon>Saguinus</taxon>
    </lineage>
</organism>
<evidence type="ECO:0000256" key="1">
    <source>
        <dbReference type="SAM" id="MobiDB-lite"/>
    </source>
</evidence>
<sequence length="260" mass="27812">MKGDCIIHKLRRREQARGIPHHRELWQAEFPHSRPSGAPAQEGALAPGTQTRREAGVRAGGQGKHASLSTLLCVPVTPGSPEPASNIPQATSEEAAPSRSPTRVSTGLLAAKPLSRGLRAGLGLQLCLVLSFLPRNLRRPSGREGAHILGKVQSPYTARCREPRSGHVAQLCPGAGVQPPLHMCPRLPKSPAGQPLAPLIPDWPDRETDPCPVQTPEGRAHPHTPRAACDRRGPDTPTRGPHVPLLWPKGILGAWAVSPY</sequence>
<feature type="non-terminal residue" evidence="2">
    <location>
        <position position="260"/>
    </location>
</feature>
<comment type="caution">
    <text evidence="2">The sequence shown here is derived from an EMBL/GenBank/DDBJ whole genome shotgun (WGS) entry which is preliminary data.</text>
</comment>
<dbReference type="Proteomes" id="UP001266305">
    <property type="component" value="Unassembled WGS sequence"/>
</dbReference>
<reference evidence="2 3" key="1">
    <citation type="submission" date="2023-05" db="EMBL/GenBank/DDBJ databases">
        <title>B98-5 Cell Line De Novo Hybrid Assembly: An Optical Mapping Approach.</title>
        <authorList>
            <person name="Kananen K."/>
            <person name="Auerbach J.A."/>
            <person name="Kautto E."/>
            <person name="Blachly J.S."/>
        </authorList>
    </citation>
    <scope>NUCLEOTIDE SEQUENCE [LARGE SCALE GENOMIC DNA]</scope>
    <source>
        <strain evidence="2">B95-8</strain>
        <tissue evidence="2">Cell line</tissue>
    </source>
</reference>
<protein>
    <submittedName>
        <fullName evidence="2">Uncharacterized protein</fullName>
    </submittedName>
</protein>
<feature type="region of interest" description="Disordered" evidence="1">
    <location>
        <begin position="77"/>
        <end position="103"/>
    </location>
</feature>
<feature type="region of interest" description="Disordered" evidence="1">
    <location>
        <begin position="208"/>
        <end position="242"/>
    </location>
</feature>
<name>A0ABQ9T8I0_SAGOE</name>
<evidence type="ECO:0000313" key="3">
    <source>
        <dbReference type="Proteomes" id="UP001266305"/>
    </source>
</evidence>
<evidence type="ECO:0000313" key="2">
    <source>
        <dbReference type="EMBL" id="KAK2081042.1"/>
    </source>
</evidence>
<dbReference type="EMBL" id="JASSZA010000411">
    <property type="protein sequence ID" value="KAK2081042.1"/>
    <property type="molecule type" value="Genomic_DNA"/>
</dbReference>
<proteinExistence type="predicted"/>
<accession>A0ABQ9T8I0</accession>
<keyword evidence="3" id="KW-1185">Reference proteome</keyword>
<gene>
    <name evidence="2" type="ORF">P7K49_040157</name>
</gene>